<reference evidence="2 3" key="1">
    <citation type="submission" date="2023-07" db="EMBL/GenBank/DDBJ databases">
        <title>Description of novel actinomycetes strains, isolated from tidal flat sediment.</title>
        <authorList>
            <person name="Lu C."/>
        </authorList>
    </citation>
    <scope>NUCLEOTIDE SEQUENCE [LARGE SCALE GENOMIC DNA]</scope>
    <source>
        <strain evidence="2 3">SYSU T00b441</strain>
    </source>
</reference>
<dbReference type="InterPro" id="IPR046433">
    <property type="entry name" value="ActCoA_hydro"/>
</dbReference>
<dbReference type="Gene3D" id="3.40.1080.20">
    <property type="entry name" value="Acetyl-CoA hydrolase/transferase C-terminal domain"/>
    <property type="match status" value="1"/>
</dbReference>
<dbReference type="RefSeq" id="WP_304601209.1">
    <property type="nucleotide sequence ID" value="NZ_JAUQYO010000001.1"/>
</dbReference>
<evidence type="ECO:0000313" key="3">
    <source>
        <dbReference type="Proteomes" id="UP001232536"/>
    </source>
</evidence>
<protein>
    <submittedName>
        <fullName evidence="2">Acetyl-CoA hydrolase/transferase C-terminal domain-containing protein</fullName>
    </submittedName>
</protein>
<feature type="domain" description="Acetyl-CoA hydrolase/transferase C-terminal" evidence="1">
    <location>
        <begin position="269"/>
        <end position="430"/>
    </location>
</feature>
<dbReference type="EMBL" id="JAUQYP010000001">
    <property type="protein sequence ID" value="MDO8107591.1"/>
    <property type="molecule type" value="Genomic_DNA"/>
</dbReference>
<keyword evidence="2" id="KW-0378">Hydrolase</keyword>
<proteinExistence type="predicted"/>
<dbReference type="InterPro" id="IPR037171">
    <property type="entry name" value="NagB/RpiA_transferase-like"/>
</dbReference>
<evidence type="ECO:0000259" key="1">
    <source>
        <dbReference type="Pfam" id="PF13336"/>
    </source>
</evidence>
<dbReference type="GO" id="GO:0016787">
    <property type="term" value="F:hydrolase activity"/>
    <property type="evidence" value="ECO:0007669"/>
    <property type="project" value="UniProtKB-KW"/>
</dbReference>
<accession>A0ABT9DDS8</accession>
<evidence type="ECO:0000313" key="2">
    <source>
        <dbReference type="EMBL" id="MDO8107591.1"/>
    </source>
</evidence>
<name>A0ABT9DDS8_9CELL</name>
<dbReference type="Gene3D" id="3.40.1080.10">
    <property type="entry name" value="Glutaconate Coenzyme A-transferase"/>
    <property type="match status" value="1"/>
</dbReference>
<sequence length="450" mass="48966">MVDYRSKLITVDQALDLVRDGDNITVGLGANEPPAFLSSLHRIADRVSDVTITDCLPTVMGEYLSEENIRSSFSIDCWFSTPPLRKLAGTGRVSFIPNHLHLAGTKRNAHKRSRMLISLASMPEADGRTRFAAGNTYEEMIGRDADLRIVEISPNAPHCYGQNYLDWDSIDYVIESDGWPGTIPVVAPNDRDLVIGRYIADLVDDGDCIQVGIGGIPNAVCGYLMEKKDLGIHTEMMTTGIMDLMKAGVVTGARKQVDVGKAVFAFALGSAEMYEFIDRNPDCWTGRGEEVNNPWLIARNDNQVSINTSIEIDLTGQCCSESIGTQQISGTGGQSDTATGAQRSRNGRSIIALYSTVEKTDRVTGEKQVISKIVPTLRPGAAVSLSRNDVDWVVTEYGAVSLRGTTIAERVERLISIAHPDFREQLHAEAVRCGYVSVAPSVARAAVVGR</sequence>
<gene>
    <name evidence="2" type="ORF">Q6348_10330</name>
</gene>
<comment type="caution">
    <text evidence="2">The sequence shown here is derived from an EMBL/GenBank/DDBJ whole genome shotgun (WGS) entry which is preliminary data.</text>
</comment>
<dbReference type="Proteomes" id="UP001232536">
    <property type="component" value="Unassembled WGS sequence"/>
</dbReference>
<dbReference type="Gene3D" id="3.30.750.70">
    <property type="entry name" value="4-hydroxybutyrate coenzyme like domains"/>
    <property type="match status" value="1"/>
</dbReference>
<dbReference type="InterPro" id="IPR026888">
    <property type="entry name" value="AcetylCoA_hyd_C"/>
</dbReference>
<dbReference type="InterPro" id="IPR038460">
    <property type="entry name" value="AcetylCoA_hyd_C_sf"/>
</dbReference>
<dbReference type="PANTHER" id="PTHR21432">
    <property type="entry name" value="ACETYL-COA HYDROLASE-RELATED"/>
    <property type="match status" value="1"/>
</dbReference>
<dbReference type="PANTHER" id="PTHR21432:SF20">
    <property type="entry name" value="ACETYL-COA HYDROLASE"/>
    <property type="match status" value="1"/>
</dbReference>
<dbReference type="SUPFAM" id="SSF100950">
    <property type="entry name" value="NagB/RpiA/CoA transferase-like"/>
    <property type="match status" value="2"/>
</dbReference>
<keyword evidence="3" id="KW-1185">Reference proteome</keyword>
<organism evidence="2 3">
    <name type="scientific">Actinotalea lenta</name>
    <dbReference type="NCBI Taxonomy" id="3064654"/>
    <lineage>
        <taxon>Bacteria</taxon>
        <taxon>Bacillati</taxon>
        <taxon>Actinomycetota</taxon>
        <taxon>Actinomycetes</taxon>
        <taxon>Micrococcales</taxon>
        <taxon>Cellulomonadaceae</taxon>
        <taxon>Actinotalea</taxon>
    </lineage>
</organism>
<dbReference type="Pfam" id="PF13336">
    <property type="entry name" value="AcetylCoA_hyd_C"/>
    <property type="match status" value="1"/>
</dbReference>